<organism evidence="3 4">
    <name type="scientific">Paenibacillus apii</name>
    <dbReference type="NCBI Taxonomy" id="1850370"/>
    <lineage>
        <taxon>Bacteria</taxon>
        <taxon>Bacillati</taxon>
        <taxon>Bacillota</taxon>
        <taxon>Bacilli</taxon>
        <taxon>Bacillales</taxon>
        <taxon>Paenibacillaceae</taxon>
        <taxon>Paenibacillus</taxon>
    </lineage>
</organism>
<evidence type="ECO:0000313" key="3">
    <source>
        <dbReference type="EMBL" id="NGM81365.1"/>
    </source>
</evidence>
<dbReference type="Proteomes" id="UP000480151">
    <property type="component" value="Unassembled WGS sequence"/>
</dbReference>
<dbReference type="Gene3D" id="3.40.50.1360">
    <property type="match status" value="1"/>
</dbReference>
<dbReference type="Pfam" id="PF06026">
    <property type="entry name" value="Rib_5-P_isom_A"/>
    <property type="match status" value="1"/>
</dbReference>
<evidence type="ECO:0000313" key="4">
    <source>
        <dbReference type="Proteomes" id="UP000480151"/>
    </source>
</evidence>
<proteinExistence type="predicted"/>
<dbReference type="SUPFAM" id="SSF100950">
    <property type="entry name" value="NagB/RpiA/CoA transferase-like"/>
    <property type="match status" value="1"/>
</dbReference>
<evidence type="ECO:0000256" key="2">
    <source>
        <dbReference type="NCBIfam" id="TIGR00021"/>
    </source>
</evidence>
<dbReference type="AlphaFoldDB" id="A0A6M1PGI7"/>
<dbReference type="InterPro" id="IPR037171">
    <property type="entry name" value="NagB/RpiA_transferase-like"/>
</dbReference>
<keyword evidence="1 3" id="KW-0413">Isomerase</keyword>
<dbReference type="InterPro" id="IPR004788">
    <property type="entry name" value="Ribose5P_isomerase_type_A"/>
</dbReference>
<dbReference type="GO" id="GO:0004751">
    <property type="term" value="F:ribose-5-phosphate isomerase activity"/>
    <property type="evidence" value="ECO:0007669"/>
    <property type="project" value="UniProtKB-UniRule"/>
</dbReference>
<gene>
    <name evidence="3" type="primary">rpiA</name>
    <name evidence="3" type="ORF">G5B47_02955</name>
</gene>
<dbReference type="RefSeq" id="WP_165094151.1">
    <property type="nucleotide sequence ID" value="NZ_JAAKGU010000001.1"/>
</dbReference>
<dbReference type="GO" id="GO:0009052">
    <property type="term" value="P:pentose-phosphate shunt, non-oxidative branch"/>
    <property type="evidence" value="ECO:0007669"/>
    <property type="project" value="InterPro"/>
</dbReference>
<dbReference type="EMBL" id="JAAKGU010000001">
    <property type="protein sequence ID" value="NGM81365.1"/>
    <property type="molecule type" value="Genomic_DNA"/>
</dbReference>
<protein>
    <recommendedName>
        <fullName evidence="2">Ribose 5-phosphate isomerase A</fullName>
        <ecNumber evidence="2">5.3.1.6</ecNumber>
    </recommendedName>
</protein>
<dbReference type="GO" id="GO:0006014">
    <property type="term" value="P:D-ribose metabolic process"/>
    <property type="evidence" value="ECO:0007669"/>
    <property type="project" value="TreeGrafter"/>
</dbReference>
<dbReference type="PANTHER" id="PTHR11934:SF0">
    <property type="entry name" value="RIBOSE-5-PHOSPHATE ISOMERASE"/>
    <property type="match status" value="1"/>
</dbReference>
<dbReference type="EC" id="5.3.1.6" evidence="2"/>
<comment type="caution">
    <text evidence="3">The sequence shown here is derived from an EMBL/GenBank/DDBJ whole genome shotgun (WGS) entry which is preliminary data.</text>
</comment>
<dbReference type="GO" id="GO:0005829">
    <property type="term" value="C:cytosol"/>
    <property type="evidence" value="ECO:0007669"/>
    <property type="project" value="TreeGrafter"/>
</dbReference>
<dbReference type="Gene3D" id="3.30.70.260">
    <property type="match status" value="1"/>
</dbReference>
<accession>A0A6M1PGI7</accession>
<dbReference type="PANTHER" id="PTHR11934">
    <property type="entry name" value="RIBOSE-5-PHOSPHATE ISOMERASE"/>
    <property type="match status" value="1"/>
</dbReference>
<dbReference type="SUPFAM" id="SSF75445">
    <property type="entry name" value="D-ribose-5-phosphate isomerase (RpiA), lid domain"/>
    <property type="match status" value="1"/>
</dbReference>
<keyword evidence="4" id="KW-1185">Reference proteome</keyword>
<evidence type="ECO:0000256" key="1">
    <source>
        <dbReference type="ARBA" id="ARBA00023235"/>
    </source>
</evidence>
<sequence length="231" mass="24886">MSDDVKKICAREALKWIKSGTVIGLGGGSTISYLIQYIQEDADLRVKVVTPSVKTRLLCIEQGLEVLYTSAVDQISVAFDGCDEVDESLNALKSGGGIHTKEKLIASMAEDYILLVDETKVVNRLTFKHPVVLEILEDSLAYVQKKVAALGGKPAIRTSGAKDGFTVTENGNLLLDVYFEQVEDIASLESELQQIRGVVDTSLFVQVATKALVAGEGGVRLIAAKQNEAVV</sequence>
<name>A0A6M1PGI7_9BACL</name>
<dbReference type="NCBIfam" id="TIGR00021">
    <property type="entry name" value="rpiA"/>
    <property type="match status" value="1"/>
</dbReference>
<dbReference type="CDD" id="cd01398">
    <property type="entry name" value="RPI_A"/>
    <property type="match status" value="1"/>
</dbReference>
<reference evidence="3 4" key="1">
    <citation type="submission" date="2020-02" db="EMBL/GenBank/DDBJ databases">
        <authorList>
            <person name="Gao J."/>
            <person name="Sun J."/>
        </authorList>
    </citation>
    <scope>NUCLEOTIDE SEQUENCE [LARGE SCALE GENOMIC DNA]</scope>
    <source>
        <strain evidence="3 4">7124</strain>
    </source>
</reference>